<gene>
    <name evidence="9" type="ORF">D3272_04940</name>
</gene>
<keyword evidence="10" id="KW-1185">Reference proteome</keyword>
<evidence type="ECO:0000259" key="8">
    <source>
        <dbReference type="PROSITE" id="PS50928"/>
    </source>
</evidence>
<dbReference type="AlphaFoldDB" id="A0A4Q2RHU5"/>
<dbReference type="InterPro" id="IPR000515">
    <property type="entry name" value="MetI-like"/>
</dbReference>
<feature type="transmembrane region" description="Helical" evidence="7">
    <location>
        <begin position="12"/>
        <end position="30"/>
    </location>
</feature>
<evidence type="ECO:0000256" key="3">
    <source>
        <dbReference type="ARBA" id="ARBA00022475"/>
    </source>
</evidence>
<feature type="transmembrane region" description="Helical" evidence="7">
    <location>
        <begin position="74"/>
        <end position="98"/>
    </location>
</feature>
<evidence type="ECO:0000313" key="10">
    <source>
        <dbReference type="Proteomes" id="UP000289411"/>
    </source>
</evidence>
<comment type="caution">
    <text evidence="9">The sequence shown here is derived from an EMBL/GenBank/DDBJ whole genome shotgun (WGS) entry which is preliminary data.</text>
</comment>
<dbReference type="InterPro" id="IPR051393">
    <property type="entry name" value="ABC_transporter_permease"/>
</dbReference>
<dbReference type="Pfam" id="PF00528">
    <property type="entry name" value="BPD_transp_1"/>
    <property type="match status" value="1"/>
</dbReference>
<dbReference type="CDD" id="cd06261">
    <property type="entry name" value="TM_PBP2"/>
    <property type="match status" value="1"/>
</dbReference>
<evidence type="ECO:0000256" key="6">
    <source>
        <dbReference type="ARBA" id="ARBA00023136"/>
    </source>
</evidence>
<evidence type="ECO:0000256" key="4">
    <source>
        <dbReference type="ARBA" id="ARBA00022692"/>
    </source>
</evidence>
<evidence type="ECO:0000256" key="2">
    <source>
        <dbReference type="ARBA" id="ARBA00022448"/>
    </source>
</evidence>
<evidence type="ECO:0000256" key="1">
    <source>
        <dbReference type="ARBA" id="ARBA00004651"/>
    </source>
</evidence>
<organism evidence="9 10">
    <name type="scientific">Lichenibacterium ramalinae</name>
    <dbReference type="NCBI Taxonomy" id="2316527"/>
    <lineage>
        <taxon>Bacteria</taxon>
        <taxon>Pseudomonadati</taxon>
        <taxon>Pseudomonadota</taxon>
        <taxon>Alphaproteobacteria</taxon>
        <taxon>Hyphomicrobiales</taxon>
        <taxon>Lichenihabitantaceae</taxon>
        <taxon>Lichenibacterium</taxon>
    </lineage>
</organism>
<dbReference type="PANTHER" id="PTHR30193">
    <property type="entry name" value="ABC TRANSPORTER PERMEASE PROTEIN"/>
    <property type="match status" value="1"/>
</dbReference>
<keyword evidence="4 7" id="KW-0812">Transmembrane</keyword>
<dbReference type="OrthoDB" id="7939379at2"/>
<feature type="domain" description="ABC transmembrane type-1" evidence="8">
    <location>
        <begin position="70"/>
        <end position="283"/>
    </location>
</feature>
<proteinExistence type="inferred from homology"/>
<reference evidence="9 10" key="2">
    <citation type="submission" date="2019-02" db="EMBL/GenBank/DDBJ databases">
        <title>'Lichenibacterium ramalinii' gen. nov. sp. nov., 'Lichenibacterium minor' gen. nov. sp. nov.</title>
        <authorList>
            <person name="Pankratov T."/>
        </authorList>
    </citation>
    <scope>NUCLEOTIDE SEQUENCE [LARGE SCALE GENOMIC DNA]</scope>
    <source>
        <strain evidence="9 10">RmlP001</strain>
    </source>
</reference>
<name>A0A4Q2RHU5_9HYPH</name>
<comment type="subcellular location">
    <subcellularLocation>
        <location evidence="1 7">Cell membrane</location>
        <topology evidence="1 7">Multi-pass membrane protein</topology>
    </subcellularLocation>
</comment>
<keyword evidence="3" id="KW-1003">Cell membrane</keyword>
<feature type="transmembrane region" description="Helical" evidence="7">
    <location>
        <begin position="206"/>
        <end position="225"/>
    </location>
</feature>
<reference evidence="9 10" key="1">
    <citation type="submission" date="2018-09" db="EMBL/GenBank/DDBJ databases">
        <authorList>
            <person name="Grouzdev D.S."/>
            <person name="Krutkina M.S."/>
        </authorList>
    </citation>
    <scope>NUCLEOTIDE SEQUENCE [LARGE SCALE GENOMIC DNA]</scope>
    <source>
        <strain evidence="9 10">RmlP001</strain>
    </source>
</reference>
<protein>
    <submittedName>
        <fullName evidence="9">Sugar ABC transporter permease</fullName>
    </submittedName>
</protein>
<dbReference type="RefSeq" id="WP_129218034.1">
    <property type="nucleotide sequence ID" value="NZ_QYBC01000003.1"/>
</dbReference>
<sequence length="292" mass="32550">MPAPRRRGQVRDALIFTGPFVAAYLVLFVYPTARMVLMSFTDAPLVGDGGWVGLNNYFRLGRDALFLKSVGHTFYFVALTVVPTTLLGLLIAMGVLRLRGALQRIALAAFFLPYVLPVSVVYRIWEWMLDPQFGIVQYPVRLIIGHPVAMWADPLWAMPSVAFITIWWTNGFNVLLFVAGLRNISQDVLDAAALDGARGSARFRHIVWPLIWPVTALVLTIQLILQLKIFDQIYLMTQGGPFNSTYVVVQYIYRQAFQSNHGGYGATVAVVLFAVIAALSTLQFQAVRARPA</sequence>
<dbReference type="GO" id="GO:0005886">
    <property type="term" value="C:plasma membrane"/>
    <property type="evidence" value="ECO:0007669"/>
    <property type="project" value="UniProtKB-SubCell"/>
</dbReference>
<feature type="transmembrane region" description="Helical" evidence="7">
    <location>
        <begin position="156"/>
        <end position="179"/>
    </location>
</feature>
<dbReference type="GO" id="GO:0055085">
    <property type="term" value="P:transmembrane transport"/>
    <property type="evidence" value="ECO:0007669"/>
    <property type="project" value="InterPro"/>
</dbReference>
<accession>A0A4Q2RHU5</accession>
<dbReference type="EMBL" id="QYBC01000003">
    <property type="protein sequence ID" value="RYB06679.1"/>
    <property type="molecule type" value="Genomic_DNA"/>
</dbReference>
<dbReference type="PANTHER" id="PTHR30193:SF41">
    <property type="entry name" value="DIACETYLCHITOBIOSE UPTAKE SYSTEM PERMEASE PROTEIN NGCF"/>
    <property type="match status" value="1"/>
</dbReference>
<feature type="transmembrane region" description="Helical" evidence="7">
    <location>
        <begin position="263"/>
        <end position="282"/>
    </location>
</feature>
<dbReference type="Proteomes" id="UP000289411">
    <property type="component" value="Unassembled WGS sequence"/>
</dbReference>
<keyword evidence="5 7" id="KW-1133">Transmembrane helix</keyword>
<feature type="transmembrane region" description="Helical" evidence="7">
    <location>
        <begin position="105"/>
        <end position="125"/>
    </location>
</feature>
<dbReference type="SUPFAM" id="SSF161098">
    <property type="entry name" value="MetI-like"/>
    <property type="match status" value="1"/>
</dbReference>
<evidence type="ECO:0000313" key="9">
    <source>
        <dbReference type="EMBL" id="RYB06679.1"/>
    </source>
</evidence>
<evidence type="ECO:0000256" key="7">
    <source>
        <dbReference type="RuleBase" id="RU363032"/>
    </source>
</evidence>
<keyword evidence="6 7" id="KW-0472">Membrane</keyword>
<evidence type="ECO:0000256" key="5">
    <source>
        <dbReference type="ARBA" id="ARBA00022989"/>
    </source>
</evidence>
<comment type="similarity">
    <text evidence="7">Belongs to the binding-protein-dependent transport system permease family.</text>
</comment>
<dbReference type="Gene3D" id="1.10.3720.10">
    <property type="entry name" value="MetI-like"/>
    <property type="match status" value="1"/>
</dbReference>
<keyword evidence="2 7" id="KW-0813">Transport</keyword>
<dbReference type="InterPro" id="IPR035906">
    <property type="entry name" value="MetI-like_sf"/>
</dbReference>
<dbReference type="PROSITE" id="PS50928">
    <property type="entry name" value="ABC_TM1"/>
    <property type="match status" value="1"/>
</dbReference>